<accession>A0AAP0NTW8</accession>
<feature type="compositionally biased region" description="Low complexity" evidence="1">
    <location>
        <begin position="70"/>
        <end position="79"/>
    </location>
</feature>
<comment type="caution">
    <text evidence="2">The sequence shown here is derived from an EMBL/GenBank/DDBJ whole genome shotgun (WGS) entry which is preliminary data.</text>
</comment>
<gene>
    <name evidence="2" type="ORF">Scep_016122</name>
</gene>
<organism evidence="2 3">
    <name type="scientific">Stephania cephalantha</name>
    <dbReference type="NCBI Taxonomy" id="152367"/>
    <lineage>
        <taxon>Eukaryota</taxon>
        <taxon>Viridiplantae</taxon>
        <taxon>Streptophyta</taxon>
        <taxon>Embryophyta</taxon>
        <taxon>Tracheophyta</taxon>
        <taxon>Spermatophyta</taxon>
        <taxon>Magnoliopsida</taxon>
        <taxon>Ranunculales</taxon>
        <taxon>Menispermaceae</taxon>
        <taxon>Menispermoideae</taxon>
        <taxon>Cissampelideae</taxon>
        <taxon>Stephania</taxon>
    </lineage>
</organism>
<dbReference type="EMBL" id="JBBNAG010000007">
    <property type="protein sequence ID" value="KAK9118029.1"/>
    <property type="molecule type" value="Genomic_DNA"/>
</dbReference>
<feature type="region of interest" description="Disordered" evidence="1">
    <location>
        <begin position="22"/>
        <end position="132"/>
    </location>
</feature>
<reference evidence="2 3" key="1">
    <citation type="submission" date="2024-01" db="EMBL/GenBank/DDBJ databases">
        <title>Genome assemblies of Stephania.</title>
        <authorList>
            <person name="Yang L."/>
        </authorList>
    </citation>
    <scope>NUCLEOTIDE SEQUENCE [LARGE SCALE GENOMIC DNA]</scope>
    <source>
        <strain evidence="2">JXDWG</strain>
        <tissue evidence="2">Leaf</tissue>
    </source>
</reference>
<sequence>MSFGRFRYFSFLDVISRYGSHQEHRQSGGNWAEQLKGVRGGRRAQTASYRKSKELRRGKGANEVGDLPNEASASPASEAAVKELAIRTSQVNAAQRPKTDSIEESNEEGTQKANKKEAINLHLSHLKKKVNK</sequence>
<name>A0AAP0NTW8_9MAGN</name>
<dbReference type="AlphaFoldDB" id="A0AAP0NTW8"/>
<evidence type="ECO:0000313" key="3">
    <source>
        <dbReference type="Proteomes" id="UP001419268"/>
    </source>
</evidence>
<proteinExistence type="predicted"/>
<evidence type="ECO:0000313" key="2">
    <source>
        <dbReference type="EMBL" id="KAK9118029.1"/>
    </source>
</evidence>
<keyword evidence="3" id="KW-1185">Reference proteome</keyword>
<evidence type="ECO:0000256" key="1">
    <source>
        <dbReference type="SAM" id="MobiDB-lite"/>
    </source>
</evidence>
<protein>
    <submittedName>
        <fullName evidence="2">Uncharacterized protein</fullName>
    </submittedName>
</protein>
<dbReference type="Proteomes" id="UP001419268">
    <property type="component" value="Unassembled WGS sequence"/>
</dbReference>